<dbReference type="AlphaFoldDB" id="A0A6G1EKF0"/>
<evidence type="ECO:0000256" key="4">
    <source>
        <dbReference type="ARBA" id="ARBA00022529"/>
    </source>
</evidence>
<dbReference type="GO" id="GO:0005576">
    <property type="term" value="C:extracellular region"/>
    <property type="evidence" value="ECO:0007669"/>
    <property type="project" value="UniProtKB-SubCell"/>
</dbReference>
<evidence type="ECO:0000256" key="7">
    <source>
        <dbReference type="ARBA" id="ARBA00022821"/>
    </source>
</evidence>
<keyword evidence="10" id="KW-1185">Reference proteome</keyword>
<evidence type="ECO:0000256" key="6">
    <source>
        <dbReference type="ARBA" id="ARBA00022729"/>
    </source>
</evidence>
<dbReference type="GO" id="GO:0031640">
    <property type="term" value="P:killing of cells of another organism"/>
    <property type="evidence" value="ECO:0007669"/>
    <property type="project" value="UniProtKB-KW"/>
</dbReference>
<reference evidence="9 10" key="1">
    <citation type="submission" date="2019-11" db="EMBL/GenBank/DDBJ databases">
        <title>Whole genome sequence of Oryza granulata.</title>
        <authorList>
            <person name="Li W."/>
        </authorList>
    </citation>
    <scope>NUCLEOTIDE SEQUENCE [LARGE SCALE GENOMIC DNA]</scope>
    <source>
        <strain evidence="10">cv. Menghai</strain>
        <tissue evidence="9">Leaf</tissue>
    </source>
</reference>
<dbReference type="Proteomes" id="UP000479710">
    <property type="component" value="Unassembled WGS sequence"/>
</dbReference>
<evidence type="ECO:0000256" key="2">
    <source>
        <dbReference type="ARBA" id="ARBA00006722"/>
    </source>
</evidence>
<dbReference type="OrthoDB" id="1855918at2759"/>
<protein>
    <recommendedName>
        <fullName evidence="11">Knottin scorpion toxin-like domain-containing protein</fullName>
    </recommendedName>
</protein>
<keyword evidence="6 8" id="KW-0732">Signal</keyword>
<evidence type="ECO:0000256" key="5">
    <source>
        <dbReference type="ARBA" id="ARBA00022577"/>
    </source>
</evidence>
<dbReference type="PANTHER" id="PTHR34453">
    <property type="entry name" value="DEFENSIN-LIKE (DEFL) FAMILY PROTEIN-RELATED"/>
    <property type="match status" value="1"/>
</dbReference>
<comment type="similarity">
    <text evidence="2">Belongs to the DEFL family.</text>
</comment>
<dbReference type="GO" id="GO:0050832">
    <property type="term" value="P:defense response to fungus"/>
    <property type="evidence" value="ECO:0007669"/>
    <property type="project" value="UniProtKB-KW"/>
</dbReference>
<evidence type="ECO:0000256" key="3">
    <source>
        <dbReference type="ARBA" id="ARBA00022525"/>
    </source>
</evidence>
<evidence type="ECO:0000256" key="8">
    <source>
        <dbReference type="SAM" id="SignalP"/>
    </source>
</evidence>
<keyword evidence="7" id="KW-0611">Plant defense</keyword>
<proteinExistence type="inferred from homology"/>
<feature type="chain" id="PRO_5026295615" description="Knottin scorpion toxin-like domain-containing protein" evidence="8">
    <location>
        <begin position="25"/>
        <end position="77"/>
    </location>
</feature>
<evidence type="ECO:0000313" key="9">
    <source>
        <dbReference type="EMBL" id="KAF0925535.1"/>
    </source>
</evidence>
<comment type="caution">
    <text evidence="9">The sequence shown here is derived from an EMBL/GenBank/DDBJ whole genome shotgun (WGS) entry which is preliminary data.</text>
</comment>
<name>A0A6G1EKF0_9ORYZ</name>
<evidence type="ECO:0008006" key="11">
    <source>
        <dbReference type="Google" id="ProtNLM"/>
    </source>
</evidence>
<gene>
    <name evidence="9" type="ORF">E2562_017146</name>
</gene>
<comment type="subcellular location">
    <subcellularLocation>
        <location evidence="1">Secreted</location>
    </subcellularLocation>
</comment>
<dbReference type="Pfam" id="PF10868">
    <property type="entry name" value="Defensin_like"/>
    <property type="match status" value="1"/>
</dbReference>
<keyword evidence="5" id="KW-0295">Fungicide</keyword>
<organism evidence="9 10">
    <name type="scientific">Oryza meyeriana var. granulata</name>
    <dbReference type="NCBI Taxonomy" id="110450"/>
    <lineage>
        <taxon>Eukaryota</taxon>
        <taxon>Viridiplantae</taxon>
        <taxon>Streptophyta</taxon>
        <taxon>Embryophyta</taxon>
        <taxon>Tracheophyta</taxon>
        <taxon>Spermatophyta</taxon>
        <taxon>Magnoliopsida</taxon>
        <taxon>Liliopsida</taxon>
        <taxon>Poales</taxon>
        <taxon>Poaceae</taxon>
        <taxon>BOP clade</taxon>
        <taxon>Oryzoideae</taxon>
        <taxon>Oryzeae</taxon>
        <taxon>Oryzinae</taxon>
        <taxon>Oryza</taxon>
        <taxon>Oryza meyeriana</taxon>
    </lineage>
</organism>
<evidence type="ECO:0000313" key="10">
    <source>
        <dbReference type="Proteomes" id="UP000479710"/>
    </source>
</evidence>
<feature type="signal peptide" evidence="8">
    <location>
        <begin position="1"/>
        <end position="24"/>
    </location>
</feature>
<dbReference type="PANTHER" id="PTHR34453:SF3">
    <property type="entry name" value="DEFENSIN-LIKE (DEFL) FAMILY PROTEIN-RELATED"/>
    <property type="match status" value="1"/>
</dbReference>
<keyword evidence="4" id="KW-0929">Antimicrobial</keyword>
<keyword evidence="3" id="KW-0964">Secreted</keyword>
<evidence type="ECO:0000256" key="1">
    <source>
        <dbReference type="ARBA" id="ARBA00004613"/>
    </source>
</evidence>
<sequence length="77" mass="8107">MARVGTCAAIALVVPVVLAASAAAEKPRCCVDFHTWGGNTGCCGADQSDACNSWCQSQCRGGECKPRADHHYCHCFC</sequence>
<dbReference type="InterPro" id="IPR022618">
    <property type="entry name" value="Defensin-like_20-28"/>
</dbReference>
<accession>A0A6G1EKF0</accession>
<dbReference type="EMBL" id="SPHZ02000003">
    <property type="protein sequence ID" value="KAF0925535.1"/>
    <property type="molecule type" value="Genomic_DNA"/>
</dbReference>